<reference evidence="2 3" key="1">
    <citation type="submission" date="2024-02" db="EMBL/GenBank/DDBJ databases">
        <authorList>
            <person name="Chen Y."/>
            <person name="Shah S."/>
            <person name="Dougan E. K."/>
            <person name="Thang M."/>
            <person name="Chan C."/>
        </authorList>
    </citation>
    <scope>NUCLEOTIDE SEQUENCE [LARGE SCALE GENOMIC DNA]</scope>
</reference>
<feature type="region of interest" description="Disordered" evidence="1">
    <location>
        <begin position="19"/>
        <end position="59"/>
    </location>
</feature>
<proteinExistence type="predicted"/>
<name>A0ABP0J3Q6_9DINO</name>
<dbReference type="Proteomes" id="UP001642464">
    <property type="component" value="Unassembled WGS sequence"/>
</dbReference>
<feature type="non-terminal residue" evidence="2">
    <location>
        <position position="1"/>
    </location>
</feature>
<feature type="compositionally biased region" description="Gly residues" evidence="1">
    <location>
        <begin position="43"/>
        <end position="53"/>
    </location>
</feature>
<gene>
    <name evidence="2" type="ORF">SCF082_LOCUS10091</name>
</gene>
<feature type="compositionally biased region" description="Basic and acidic residues" evidence="1">
    <location>
        <begin position="23"/>
        <end position="42"/>
    </location>
</feature>
<evidence type="ECO:0000313" key="3">
    <source>
        <dbReference type="Proteomes" id="UP001642464"/>
    </source>
</evidence>
<comment type="caution">
    <text evidence="2">The sequence shown here is derived from an EMBL/GenBank/DDBJ whole genome shotgun (WGS) entry which is preliminary data.</text>
</comment>
<evidence type="ECO:0000256" key="1">
    <source>
        <dbReference type="SAM" id="MobiDB-lite"/>
    </source>
</evidence>
<accession>A0ABP0J3Q6</accession>
<organism evidence="2 3">
    <name type="scientific">Durusdinium trenchii</name>
    <dbReference type="NCBI Taxonomy" id="1381693"/>
    <lineage>
        <taxon>Eukaryota</taxon>
        <taxon>Sar</taxon>
        <taxon>Alveolata</taxon>
        <taxon>Dinophyceae</taxon>
        <taxon>Suessiales</taxon>
        <taxon>Symbiodiniaceae</taxon>
        <taxon>Durusdinium</taxon>
    </lineage>
</organism>
<protein>
    <submittedName>
        <fullName evidence="2">Uncharacterized protein</fullName>
    </submittedName>
</protein>
<evidence type="ECO:0000313" key="2">
    <source>
        <dbReference type="EMBL" id="CAK9008948.1"/>
    </source>
</evidence>
<dbReference type="EMBL" id="CAXAMM010005869">
    <property type="protein sequence ID" value="CAK9008948.1"/>
    <property type="molecule type" value="Genomic_DNA"/>
</dbReference>
<feature type="non-terminal residue" evidence="2">
    <location>
        <position position="59"/>
    </location>
</feature>
<sequence>GRSADALAGRALATEELVGRAAETAKSRSAARAERRGEHGERGCFGPGKGDGTGISATI</sequence>
<keyword evidence="3" id="KW-1185">Reference proteome</keyword>